<proteinExistence type="predicted"/>
<dbReference type="Proteomes" id="UP001595909">
    <property type="component" value="Unassembled WGS sequence"/>
</dbReference>
<protein>
    <submittedName>
        <fullName evidence="1">Uncharacterized protein</fullName>
    </submittedName>
</protein>
<evidence type="ECO:0000313" key="2">
    <source>
        <dbReference type="Proteomes" id="UP001595909"/>
    </source>
</evidence>
<sequence length="167" mass="17137">MNPDAAGPAARGPFEDGPSHLVAEIDLAMEVTDTSGRHTSGRLVGTGHRLHLEVTDPAVVVAAAGRGATQGVSARLAAAGVRAELHGPRGRVAMIDPERSSRVGRLLTGSPHVTLDRAGWALPVRAALPPGAARVGRVAAAVVVVVVGLGLARSRRRLGFLSDTFQS</sequence>
<accession>A0ABV9RFV2</accession>
<keyword evidence="2" id="KW-1185">Reference proteome</keyword>
<reference evidence="2" key="1">
    <citation type="journal article" date="2019" name="Int. J. Syst. Evol. Microbiol.">
        <title>The Global Catalogue of Microorganisms (GCM) 10K type strain sequencing project: providing services to taxonomists for standard genome sequencing and annotation.</title>
        <authorList>
            <consortium name="The Broad Institute Genomics Platform"/>
            <consortium name="The Broad Institute Genome Sequencing Center for Infectious Disease"/>
            <person name="Wu L."/>
            <person name="Ma J."/>
        </authorList>
    </citation>
    <scope>NUCLEOTIDE SEQUENCE [LARGE SCALE GENOMIC DNA]</scope>
    <source>
        <strain evidence="2">CCUG 50347</strain>
    </source>
</reference>
<organism evidence="1 2">
    <name type="scientific">Actinomycetospora chibensis</name>
    <dbReference type="NCBI Taxonomy" id="663606"/>
    <lineage>
        <taxon>Bacteria</taxon>
        <taxon>Bacillati</taxon>
        <taxon>Actinomycetota</taxon>
        <taxon>Actinomycetes</taxon>
        <taxon>Pseudonocardiales</taxon>
        <taxon>Pseudonocardiaceae</taxon>
        <taxon>Actinomycetospora</taxon>
    </lineage>
</organism>
<comment type="caution">
    <text evidence="1">The sequence shown here is derived from an EMBL/GenBank/DDBJ whole genome shotgun (WGS) entry which is preliminary data.</text>
</comment>
<dbReference type="EMBL" id="JBHSIM010000023">
    <property type="protein sequence ID" value="MFC4833073.1"/>
    <property type="molecule type" value="Genomic_DNA"/>
</dbReference>
<name>A0ABV9RFV2_9PSEU</name>
<evidence type="ECO:0000313" key="1">
    <source>
        <dbReference type="EMBL" id="MFC4833073.1"/>
    </source>
</evidence>
<dbReference type="RefSeq" id="WP_274187193.1">
    <property type="nucleotide sequence ID" value="NZ_BAABHN010000023.1"/>
</dbReference>
<gene>
    <name evidence="1" type="ORF">ACFPEL_11705</name>
</gene>